<evidence type="ECO:0000256" key="1">
    <source>
        <dbReference type="PROSITE-ProRule" id="PRU00169"/>
    </source>
</evidence>
<dbReference type="CDD" id="cd17534">
    <property type="entry name" value="REC_DC-like"/>
    <property type="match status" value="1"/>
</dbReference>
<dbReference type="InterPro" id="IPR001789">
    <property type="entry name" value="Sig_transdc_resp-reg_receiver"/>
</dbReference>
<dbReference type="AlphaFoldDB" id="A0A0P8A4Y8"/>
<feature type="domain" description="PAS" evidence="3">
    <location>
        <begin position="133"/>
        <end position="206"/>
    </location>
</feature>
<dbReference type="EMBL" id="LKCM01000169">
    <property type="protein sequence ID" value="KPQ43214.1"/>
    <property type="molecule type" value="Genomic_DNA"/>
</dbReference>
<dbReference type="SMART" id="SM00448">
    <property type="entry name" value="REC"/>
    <property type="match status" value="1"/>
</dbReference>
<dbReference type="InterPro" id="IPR011006">
    <property type="entry name" value="CheY-like_superfamily"/>
</dbReference>
<gene>
    <name evidence="4" type="ORF">MPEBLZ_02226</name>
</gene>
<feature type="domain" description="Response regulatory" evidence="2">
    <location>
        <begin position="6"/>
        <end position="121"/>
    </location>
</feature>
<dbReference type="SMART" id="SM00091">
    <property type="entry name" value="PAS"/>
    <property type="match status" value="1"/>
</dbReference>
<evidence type="ECO:0000313" key="4">
    <source>
        <dbReference type="EMBL" id="KPQ43214.1"/>
    </source>
</evidence>
<proteinExistence type="predicted"/>
<evidence type="ECO:0000259" key="2">
    <source>
        <dbReference type="PROSITE" id="PS50110"/>
    </source>
</evidence>
<dbReference type="InterPro" id="IPR035965">
    <property type="entry name" value="PAS-like_dom_sf"/>
</dbReference>
<keyword evidence="1" id="KW-0597">Phosphoprotein</keyword>
<dbReference type="Proteomes" id="UP000050360">
    <property type="component" value="Unassembled WGS sequence"/>
</dbReference>
<organism evidence="4 5">
    <name type="scientific">Candidatus Methanoperedens nitratireducens</name>
    <dbReference type="NCBI Taxonomy" id="1392998"/>
    <lineage>
        <taxon>Archaea</taxon>
        <taxon>Methanobacteriati</taxon>
        <taxon>Methanobacteriota</taxon>
        <taxon>Stenosarchaea group</taxon>
        <taxon>Methanomicrobia</taxon>
        <taxon>Methanosarcinales</taxon>
        <taxon>ANME-2 cluster</taxon>
        <taxon>Candidatus Methanoperedentaceae</taxon>
        <taxon>Candidatus Methanoperedens</taxon>
    </lineage>
</organism>
<evidence type="ECO:0000313" key="5">
    <source>
        <dbReference type="Proteomes" id="UP000050360"/>
    </source>
</evidence>
<dbReference type="SUPFAM" id="SSF55785">
    <property type="entry name" value="PYP-like sensor domain (PAS domain)"/>
    <property type="match status" value="1"/>
</dbReference>
<protein>
    <submittedName>
        <fullName evidence="4">Putative transcriptional regulator</fullName>
    </submittedName>
</protein>
<dbReference type="CDD" id="cd00130">
    <property type="entry name" value="PAS"/>
    <property type="match status" value="1"/>
</dbReference>
<name>A0A0P8A4Y8_9EURY</name>
<dbReference type="NCBIfam" id="TIGR00229">
    <property type="entry name" value="sensory_box"/>
    <property type="match status" value="1"/>
</dbReference>
<dbReference type="PANTHER" id="PTHR43228:SF6">
    <property type="entry name" value="RESPONSE REGULATOR RECEIVER"/>
    <property type="match status" value="1"/>
</dbReference>
<dbReference type="PROSITE" id="PS50112">
    <property type="entry name" value="PAS"/>
    <property type="match status" value="1"/>
</dbReference>
<accession>A0A0P8A4Y8</accession>
<reference evidence="4 5" key="1">
    <citation type="submission" date="2015-09" db="EMBL/GenBank/DDBJ databases">
        <title>A metagenomics-based metabolic model of nitrate-dependent anaerobic oxidation of methane by Methanoperedens-like archaea.</title>
        <authorList>
            <person name="Arshad A."/>
            <person name="Speth D.R."/>
            <person name="De Graaf R.M."/>
            <person name="Op Den Camp H.J."/>
            <person name="Jetten M.S."/>
            <person name="Welte C.U."/>
        </authorList>
    </citation>
    <scope>NUCLEOTIDE SEQUENCE [LARGE SCALE GENOMIC DNA]</scope>
</reference>
<dbReference type="GO" id="GO:0000160">
    <property type="term" value="P:phosphorelay signal transduction system"/>
    <property type="evidence" value="ECO:0007669"/>
    <property type="project" value="InterPro"/>
</dbReference>
<evidence type="ECO:0000259" key="3">
    <source>
        <dbReference type="PROSITE" id="PS50112"/>
    </source>
</evidence>
<dbReference type="PROSITE" id="PS50110">
    <property type="entry name" value="RESPONSE_REGULATORY"/>
    <property type="match status" value="1"/>
</dbReference>
<dbReference type="Gene3D" id="3.40.50.2300">
    <property type="match status" value="1"/>
</dbReference>
<dbReference type="Pfam" id="PF00072">
    <property type="entry name" value="Response_reg"/>
    <property type="match status" value="1"/>
</dbReference>
<dbReference type="InterPro" id="IPR052048">
    <property type="entry name" value="ST_Response_Regulator"/>
</dbReference>
<sequence>MTEEIKILIVEDNAIIAIDLQNTLIKLGYTVPAVVSSGEEAINKVKENNPDLVLMDINLYGEMDGVEAASKIHTFSDTPIIYLTAYTDEKTLERAKITEAYAYILKPFNERELQINIEIAFYKNRMEKELKDSRKWLHAALYSIGDAVIATDSEGIIKLFNPFAQALTGWKEEEALNMPLGTIFNIINGDTGEKVEDPKAKAIREGTFYGLACNTILIGKDGWNIPVDVIGSPIKDDKK</sequence>
<dbReference type="SUPFAM" id="SSF52172">
    <property type="entry name" value="CheY-like"/>
    <property type="match status" value="1"/>
</dbReference>
<dbReference type="Pfam" id="PF13426">
    <property type="entry name" value="PAS_9"/>
    <property type="match status" value="1"/>
</dbReference>
<dbReference type="InterPro" id="IPR000014">
    <property type="entry name" value="PAS"/>
</dbReference>
<comment type="caution">
    <text evidence="4">The sequence shown here is derived from an EMBL/GenBank/DDBJ whole genome shotgun (WGS) entry which is preliminary data.</text>
</comment>
<feature type="modified residue" description="4-aspartylphosphate" evidence="1">
    <location>
        <position position="56"/>
    </location>
</feature>
<dbReference type="Gene3D" id="3.30.450.20">
    <property type="entry name" value="PAS domain"/>
    <property type="match status" value="1"/>
</dbReference>
<dbReference type="PANTHER" id="PTHR43228">
    <property type="entry name" value="TWO-COMPONENT RESPONSE REGULATOR"/>
    <property type="match status" value="1"/>
</dbReference>